<evidence type="ECO:0000313" key="2">
    <source>
        <dbReference type="Proteomes" id="UP000298358"/>
    </source>
</evidence>
<gene>
    <name evidence="1" type="ORF">E4U02_13490</name>
</gene>
<dbReference type="AlphaFoldDB" id="A0A4Y9FS19"/>
<evidence type="ECO:0000313" key="1">
    <source>
        <dbReference type="EMBL" id="TFU31340.1"/>
    </source>
</evidence>
<organism evidence="1 2">
    <name type="scientific">Microbacterium paludicola</name>
    <dbReference type="NCBI Taxonomy" id="300019"/>
    <lineage>
        <taxon>Bacteria</taxon>
        <taxon>Bacillati</taxon>
        <taxon>Actinomycetota</taxon>
        <taxon>Actinomycetes</taxon>
        <taxon>Micrococcales</taxon>
        <taxon>Microbacteriaceae</taxon>
        <taxon>Microbacterium</taxon>
    </lineage>
</organism>
<comment type="caution">
    <text evidence="1">The sequence shown here is derived from an EMBL/GenBank/DDBJ whole genome shotgun (WGS) entry which is preliminary data.</text>
</comment>
<sequence length="208" mass="21119">MSATPPLRVGPVLVTWDRVAEVAPEGPSRDGSPRAARSCGFREERRARGDALLAGLIAELAPGADASIARRCRHCGAEDHGAPHAVAAPVVVSVSYAGRIVVAAAALTRDASAVGVDVERGTGPLPGLAPLFAPQPPPDRAGWTRIEAALKADGRGTRVPPGDVRFTEAGGSLVALVPGGDTAIEVVTLETAPPGCVLSLAILPTATR</sequence>
<dbReference type="EMBL" id="SPQB01000045">
    <property type="protein sequence ID" value="TFU31340.1"/>
    <property type="molecule type" value="Genomic_DNA"/>
</dbReference>
<reference evidence="1 2" key="1">
    <citation type="submission" date="2019-03" db="EMBL/GenBank/DDBJ databases">
        <title>Diversity of the mouse oral microbiome.</title>
        <authorList>
            <person name="Joseph S."/>
            <person name="Aduse-Opoku J."/>
            <person name="Curtis M."/>
            <person name="Wade W."/>
            <person name="Hashim A."/>
        </authorList>
    </citation>
    <scope>NUCLEOTIDE SEQUENCE [LARGE SCALE GENOMIC DNA]</scope>
    <source>
        <strain evidence="1 2">P1012</strain>
    </source>
</reference>
<dbReference type="Proteomes" id="UP000298358">
    <property type="component" value="Unassembled WGS sequence"/>
</dbReference>
<dbReference type="InterPro" id="IPR037143">
    <property type="entry name" value="4-PPantetheinyl_Trfase_dom_sf"/>
</dbReference>
<dbReference type="Gene3D" id="3.90.470.20">
    <property type="entry name" value="4'-phosphopantetheinyl transferase domain"/>
    <property type="match status" value="1"/>
</dbReference>
<dbReference type="RefSeq" id="WP_135115346.1">
    <property type="nucleotide sequence ID" value="NZ_JADGLL010000045.1"/>
</dbReference>
<name>A0A4Y9FS19_9MICO</name>
<keyword evidence="2" id="KW-1185">Reference proteome</keyword>
<dbReference type="GO" id="GO:0008897">
    <property type="term" value="F:holo-[acyl-carrier-protein] synthase activity"/>
    <property type="evidence" value="ECO:0007669"/>
    <property type="project" value="InterPro"/>
</dbReference>
<dbReference type="GO" id="GO:0000287">
    <property type="term" value="F:magnesium ion binding"/>
    <property type="evidence" value="ECO:0007669"/>
    <property type="project" value="InterPro"/>
</dbReference>
<dbReference type="OrthoDB" id="190168at2"/>
<protein>
    <recommendedName>
        <fullName evidence="3">4-phosphopantetheinyl transferase</fullName>
    </recommendedName>
</protein>
<evidence type="ECO:0008006" key="3">
    <source>
        <dbReference type="Google" id="ProtNLM"/>
    </source>
</evidence>
<proteinExistence type="predicted"/>
<accession>A0A4Y9FS19</accession>